<keyword evidence="2" id="KW-1185">Reference proteome</keyword>
<evidence type="ECO:0000313" key="2">
    <source>
        <dbReference type="Proteomes" id="UP000271974"/>
    </source>
</evidence>
<protein>
    <submittedName>
        <fullName evidence="1">Uncharacterized protein</fullName>
    </submittedName>
</protein>
<organism evidence="1 2">
    <name type="scientific">Elysia chlorotica</name>
    <name type="common">Eastern emerald elysia</name>
    <name type="synonym">Sea slug</name>
    <dbReference type="NCBI Taxonomy" id="188477"/>
    <lineage>
        <taxon>Eukaryota</taxon>
        <taxon>Metazoa</taxon>
        <taxon>Spiralia</taxon>
        <taxon>Lophotrochozoa</taxon>
        <taxon>Mollusca</taxon>
        <taxon>Gastropoda</taxon>
        <taxon>Heterobranchia</taxon>
        <taxon>Euthyneura</taxon>
        <taxon>Panpulmonata</taxon>
        <taxon>Sacoglossa</taxon>
        <taxon>Placobranchoidea</taxon>
        <taxon>Plakobranchidae</taxon>
        <taxon>Elysia</taxon>
    </lineage>
</organism>
<gene>
    <name evidence="1" type="ORF">EGW08_007169</name>
</gene>
<sequence>MVGHDSRVWIRLRLVYLSADGQCREEGMWGMAEIGLARAARLSSPSLSLSPKTLTATCHAGGHTLQAYKNSQLLNIYLPGLNPRDISEYCLLGARRELSTRHSKNLEVLLEKPSITRFIDQKDNKRSGRPLAGCETLTLPSVGVDRTGSGTTHGLARGGNTLAGGYGGRSKLQRYGGTFVSLSRYKKNIYVMDANVESILWDKEIVKYHTSELRCGGLSALLLTVFHPAKVHNVEGGEQLGFTIE</sequence>
<evidence type="ECO:0000313" key="1">
    <source>
        <dbReference type="EMBL" id="RUS85075.1"/>
    </source>
</evidence>
<dbReference type="AlphaFoldDB" id="A0A433TU40"/>
<dbReference type="EMBL" id="RQTK01000183">
    <property type="protein sequence ID" value="RUS85075.1"/>
    <property type="molecule type" value="Genomic_DNA"/>
</dbReference>
<comment type="caution">
    <text evidence="1">The sequence shown here is derived from an EMBL/GenBank/DDBJ whole genome shotgun (WGS) entry which is preliminary data.</text>
</comment>
<accession>A0A433TU40</accession>
<reference evidence="1 2" key="1">
    <citation type="submission" date="2019-01" db="EMBL/GenBank/DDBJ databases">
        <title>A draft genome assembly of the solar-powered sea slug Elysia chlorotica.</title>
        <authorList>
            <person name="Cai H."/>
            <person name="Li Q."/>
            <person name="Fang X."/>
            <person name="Li J."/>
            <person name="Curtis N.E."/>
            <person name="Altenburger A."/>
            <person name="Shibata T."/>
            <person name="Feng M."/>
            <person name="Maeda T."/>
            <person name="Schwartz J.A."/>
            <person name="Shigenobu S."/>
            <person name="Lundholm N."/>
            <person name="Nishiyama T."/>
            <person name="Yang H."/>
            <person name="Hasebe M."/>
            <person name="Li S."/>
            <person name="Pierce S.K."/>
            <person name="Wang J."/>
        </authorList>
    </citation>
    <scope>NUCLEOTIDE SEQUENCE [LARGE SCALE GENOMIC DNA]</scope>
    <source>
        <strain evidence="1">EC2010</strain>
        <tissue evidence="1">Whole organism of an adult</tissue>
    </source>
</reference>
<name>A0A433TU40_ELYCH</name>
<proteinExistence type="predicted"/>
<dbReference type="Proteomes" id="UP000271974">
    <property type="component" value="Unassembled WGS sequence"/>
</dbReference>